<feature type="domain" description="ABC3 transporter permease C-terminal" evidence="8">
    <location>
        <begin position="776"/>
        <end position="895"/>
    </location>
</feature>
<feature type="domain" description="ABC3 transporter permease C-terminal" evidence="8">
    <location>
        <begin position="270"/>
        <end position="393"/>
    </location>
</feature>
<keyword evidence="4 7" id="KW-0812">Transmembrane</keyword>
<feature type="transmembrane region" description="Helical" evidence="7">
    <location>
        <begin position="268"/>
        <end position="289"/>
    </location>
</feature>
<feature type="transmembrane region" description="Helical" evidence="7">
    <location>
        <begin position="310"/>
        <end position="337"/>
    </location>
</feature>
<name>A0A832EIX4_9BACT</name>
<evidence type="ECO:0000313" key="10">
    <source>
        <dbReference type="EMBL" id="HFK96790.1"/>
    </source>
</evidence>
<evidence type="ECO:0000259" key="8">
    <source>
        <dbReference type="Pfam" id="PF02687"/>
    </source>
</evidence>
<gene>
    <name evidence="10" type="ORF">ENS06_05635</name>
</gene>
<dbReference type="EMBL" id="DSTK01000016">
    <property type="protein sequence ID" value="HFK96790.1"/>
    <property type="molecule type" value="Genomic_DNA"/>
</dbReference>
<evidence type="ECO:0000259" key="9">
    <source>
        <dbReference type="Pfam" id="PF12704"/>
    </source>
</evidence>
<dbReference type="InterPro" id="IPR051447">
    <property type="entry name" value="Lipoprotein-release_system"/>
</dbReference>
<evidence type="ECO:0000256" key="6">
    <source>
        <dbReference type="ARBA" id="ARBA00023136"/>
    </source>
</evidence>
<dbReference type="InterPro" id="IPR003838">
    <property type="entry name" value="ABC3_permease_C"/>
</dbReference>
<comment type="subcellular location">
    <subcellularLocation>
        <location evidence="1">Cell membrane</location>
        <topology evidence="1">Multi-pass membrane protein</topology>
    </subcellularLocation>
</comment>
<sequence>MSPAVAVRLYGWFSVRYARRHFWRTAAVIVGLSLGAGVFVAVRLAVTTSVRSFEQSMDAVTGSADFVVTRPGGTVPHDVIRDLLSLPVVKTASPVIAVTVKAEIPGGRSAAVRLVGLDPVLDRPLRPWASRTAGDGTDVRNWTALMTERDTVFAGSALARRLGLGAGSRLSVRYMDHHKDFTVLGVLKDEGLGLAEGGMILLADLATAQEFLGSFEGVDRVEGAFRHGGEEEGLRALERLLGARYAVQRLEERKKSGRSMVAAYEQNLSVLSFVSLFVGMFLVYSLTAFNSVSRRREVAVLRSLGASSRLVFFLFLMDGVLLGIVGWAVGIPVSALFARDLLRAVSGTVTLLFARVDVETVSLSPWDVAASVVLTAGVAALAALQPARSLMDVPPTEAIRPRSTGLGHAPTKRPWPTKTIRHDGPFSAGGAGPFEAHRLPKRLLEVFSGTGRLTALGLTLLGLVWPLSWAPPIHGIPVAGYAAVFFLFCGFSLLAPGALKKVSALSPDSVRLAAGEPCVLALKNLDKAGSRIAVSIGALVTAVALFTALVVMIASFRKTVEAWVHQTVSGDLFLRPMLADLNGYRDPLPDEVVRYLSELPDADVVAYRRIAMTYAGVECALEGIDLDRLRRHGGFLFRRGDAESAYRAMASGEGVIVSEVFSNRTGLRIGDRFRTTVHGRPMDFAVVGIYRDYRTQGAVIYMDAGVLRDRTGDRSWSGARVFFSGSEDQIAQKAQRLREELLTRFGSRYHLDMILGRELRQDILEVFDQTFAVTTVLLLMALLVAGLGMMTTLTVMVLERMVQLNTLKAVGASSGQIRRMLLWEAAFMTGVGSLLGLACGFVLSVILIEVINAQSFGWTFLYHVAWDQLGAALPLIAAASLGATVPAQRLAFRHSPAMLLREEAR</sequence>
<dbReference type="GO" id="GO:0044874">
    <property type="term" value="P:lipoprotein localization to outer membrane"/>
    <property type="evidence" value="ECO:0007669"/>
    <property type="project" value="TreeGrafter"/>
</dbReference>
<dbReference type="PANTHER" id="PTHR30489">
    <property type="entry name" value="LIPOPROTEIN-RELEASING SYSTEM TRANSMEMBRANE PROTEIN LOLE"/>
    <property type="match status" value="1"/>
</dbReference>
<dbReference type="PANTHER" id="PTHR30489:SF0">
    <property type="entry name" value="LIPOPROTEIN-RELEASING SYSTEM TRANSMEMBRANE PROTEIN LOLE"/>
    <property type="match status" value="1"/>
</dbReference>
<evidence type="ECO:0000256" key="5">
    <source>
        <dbReference type="ARBA" id="ARBA00022989"/>
    </source>
</evidence>
<feature type="transmembrane region" description="Helical" evidence="7">
    <location>
        <begin position="871"/>
        <end position="892"/>
    </location>
</feature>
<dbReference type="InterPro" id="IPR025857">
    <property type="entry name" value="MacB_PCD"/>
</dbReference>
<dbReference type="Pfam" id="PF12704">
    <property type="entry name" value="MacB_PCD"/>
    <property type="match status" value="2"/>
</dbReference>
<dbReference type="AlphaFoldDB" id="A0A832EIX4"/>
<feature type="transmembrane region" description="Helical" evidence="7">
    <location>
        <begin position="532"/>
        <end position="556"/>
    </location>
</feature>
<keyword evidence="5 7" id="KW-1133">Transmembrane helix</keyword>
<protein>
    <submittedName>
        <fullName evidence="10">FtsX-like permease family protein</fullName>
    </submittedName>
</protein>
<feature type="transmembrane region" description="Helical" evidence="7">
    <location>
        <begin position="21"/>
        <end position="46"/>
    </location>
</feature>
<feature type="domain" description="MacB-like periplasmic core" evidence="9">
    <location>
        <begin position="534"/>
        <end position="718"/>
    </location>
</feature>
<feature type="transmembrane region" description="Helical" evidence="7">
    <location>
        <begin position="771"/>
        <end position="798"/>
    </location>
</feature>
<feature type="transmembrane region" description="Helical" evidence="7">
    <location>
        <begin position="825"/>
        <end position="851"/>
    </location>
</feature>
<evidence type="ECO:0000256" key="3">
    <source>
        <dbReference type="ARBA" id="ARBA00022475"/>
    </source>
</evidence>
<evidence type="ECO:0000256" key="1">
    <source>
        <dbReference type="ARBA" id="ARBA00004651"/>
    </source>
</evidence>
<evidence type="ECO:0000256" key="2">
    <source>
        <dbReference type="ARBA" id="ARBA00005236"/>
    </source>
</evidence>
<evidence type="ECO:0000256" key="4">
    <source>
        <dbReference type="ARBA" id="ARBA00022692"/>
    </source>
</evidence>
<organism evidence="10">
    <name type="scientific">Desulfacinum infernum</name>
    <dbReference type="NCBI Taxonomy" id="35837"/>
    <lineage>
        <taxon>Bacteria</taxon>
        <taxon>Pseudomonadati</taxon>
        <taxon>Thermodesulfobacteriota</taxon>
        <taxon>Syntrophobacteria</taxon>
        <taxon>Syntrophobacterales</taxon>
        <taxon>Syntrophobacteraceae</taxon>
        <taxon>Desulfacinum</taxon>
    </lineage>
</organism>
<feature type="transmembrane region" description="Helical" evidence="7">
    <location>
        <begin position="479"/>
        <end position="499"/>
    </location>
</feature>
<feature type="transmembrane region" description="Helical" evidence="7">
    <location>
        <begin position="446"/>
        <end position="467"/>
    </location>
</feature>
<feature type="domain" description="MacB-like periplasmic core" evidence="9">
    <location>
        <begin position="25"/>
        <end position="212"/>
    </location>
</feature>
<dbReference type="GO" id="GO:0098797">
    <property type="term" value="C:plasma membrane protein complex"/>
    <property type="evidence" value="ECO:0007669"/>
    <property type="project" value="TreeGrafter"/>
</dbReference>
<reference evidence="10" key="1">
    <citation type="journal article" date="2020" name="mSystems">
        <title>Genome- and Community-Level Interaction Insights into Carbon Utilization and Element Cycling Functions of Hydrothermarchaeota in Hydrothermal Sediment.</title>
        <authorList>
            <person name="Zhou Z."/>
            <person name="Liu Y."/>
            <person name="Xu W."/>
            <person name="Pan J."/>
            <person name="Luo Z.H."/>
            <person name="Li M."/>
        </authorList>
    </citation>
    <scope>NUCLEOTIDE SEQUENCE [LARGE SCALE GENOMIC DNA]</scope>
    <source>
        <strain evidence="10">SpSt-456</strain>
    </source>
</reference>
<accession>A0A832EIX4</accession>
<proteinExistence type="inferred from homology"/>
<keyword evidence="6 7" id="KW-0472">Membrane</keyword>
<dbReference type="Pfam" id="PF02687">
    <property type="entry name" value="FtsX"/>
    <property type="match status" value="2"/>
</dbReference>
<comment type="caution">
    <text evidence="10">The sequence shown here is derived from an EMBL/GenBank/DDBJ whole genome shotgun (WGS) entry which is preliminary data.</text>
</comment>
<keyword evidence="3" id="KW-1003">Cell membrane</keyword>
<comment type="similarity">
    <text evidence="2">Belongs to the ABC-4 integral membrane protein family. LolC/E subfamily.</text>
</comment>
<evidence type="ECO:0000256" key="7">
    <source>
        <dbReference type="SAM" id="Phobius"/>
    </source>
</evidence>